<dbReference type="EMBL" id="GL732649">
    <property type="protein sequence ID" value="EFX68765.1"/>
    <property type="molecule type" value="Genomic_DNA"/>
</dbReference>
<dbReference type="eggNOG" id="ENOG502T5R9">
    <property type="taxonomic scope" value="Eukaryota"/>
</dbReference>
<organism evidence="2 3">
    <name type="scientific">Daphnia pulex</name>
    <name type="common">Water flea</name>
    <dbReference type="NCBI Taxonomy" id="6669"/>
    <lineage>
        <taxon>Eukaryota</taxon>
        <taxon>Metazoa</taxon>
        <taxon>Ecdysozoa</taxon>
        <taxon>Arthropoda</taxon>
        <taxon>Crustacea</taxon>
        <taxon>Branchiopoda</taxon>
        <taxon>Diplostraca</taxon>
        <taxon>Cladocera</taxon>
        <taxon>Anomopoda</taxon>
        <taxon>Daphniidae</taxon>
        <taxon>Daphnia</taxon>
    </lineage>
</organism>
<dbReference type="PANTHER" id="PTHR33050:SF7">
    <property type="entry name" value="RIBONUCLEASE H"/>
    <property type="match status" value="1"/>
</dbReference>
<keyword evidence="3" id="KW-1185">Reference proteome</keyword>
<evidence type="ECO:0000313" key="3">
    <source>
        <dbReference type="Proteomes" id="UP000000305"/>
    </source>
</evidence>
<evidence type="ECO:0000313" key="2">
    <source>
        <dbReference type="EMBL" id="EFX68765.1"/>
    </source>
</evidence>
<proteinExistence type="predicted"/>
<feature type="compositionally biased region" description="Polar residues" evidence="1">
    <location>
        <begin position="193"/>
        <end position="203"/>
    </location>
</feature>
<evidence type="ECO:0000256" key="1">
    <source>
        <dbReference type="SAM" id="MobiDB-lite"/>
    </source>
</evidence>
<dbReference type="InterPro" id="IPR043502">
    <property type="entry name" value="DNA/RNA_pol_sf"/>
</dbReference>
<dbReference type="SUPFAM" id="SSF56672">
    <property type="entry name" value="DNA/RNA polymerases"/>
    <property type="match status" value="1"/>
</dbReference>
<feature type="region of interest" description="Disordered" evidence="1">
    <location>
        <begin position="1"/>
        <end position="28"/>
    </location>
</feature>
<reference evidence="2 3" key="1">
    <citation type="journal article" date="2011" name="Science">
        <title>The ecoresponsive genome of Daphnia pulex.</title>
        <authorList>
            <person name="Colbourne J.K."/>
            <person name="Pfrender M.E."/>
            <person name="Gilbert D."/>
            <person name="Thomas W.K."/>
            <person name="Tucker A."/>
            <person name="Oakley T.H."/>
            <person name="Tokishita S."/>
            <person name="Aerts A."/>
            <person name="Arnold G.J."/>
            <person name="Basu M.K."/>
            <person name="Bauer D.J."/>
            <person name="Caceres C.E."/>
            <person name="Carmel L."/>
            <person name="Casola C."/>
            <person name="Choi J.H."/>
            <person name="Detter J.C."/>
            <person name="Dong Q."/>
            <person name="Dusheyko S."/>
            <person name="Eads B.D."/>
            <person name="Frohlich T."/>
            <person name="Geiler-Samerotte K.A."/>
            <person name="Gerlach D."/>
            <person name="Hatcher P."/>
            <person name="Jogdeo S."/>
            <person name="Krijgsveld J."/>
            <person name="Kriventseva E.V."/>
            <person name="Kultz D."/>
            <person name="Laforsch C."/>
            <person name="Lindquist E."/>
            <person name="Lopez J."/>
            <person name="Manak J.R."/>
            <person name="Muller J."/>
            <person name="Pangilinan J."/>
            <person name="Patwardhan R.P."/>
            <person name="Pitluck S."/>
            <person name="Pritham E.J."/>
            <person name="Rechtsteiner A."/>
            <person name="Rho M."/>
            <person name="Rogozin I.B."/>
            <person name="Sakarya O."/>
            <person name="Salamov A."/>
            <person name="Schaack S."/>
            <person name="Shapiro H."/>
            <person name="Shiga Y."/>
            <person name="Skalitzky C."/>
            <person name="Smith Z."/>
            <person name="Souvorov A."/>
            <person name="Sung W."/>
            <person name="Tang Z."/>
            <person name="Tsuchiya D."/>
            <person name="Tu H."/>
            <person name="Vos H."/>
            <person name="Wang M."/>
            <person name="Wolf Y.I."/>
            <person name="Yamagata H."/>
            <person name="Yamada T."/>
            <person name="Ye Y."/>
            <person name="Shaw J.R."/>
            <person name="Andrews J."/>
            <person name="Crease T.J."/>
            <person name="Tang H."/>
            <person name="Lucas S.M."/>
            <person name="Robertson H.M."/>
            <person name="Bork P."/>
            <person name="Koonin E.V."/>
            <person name="Zdobnov E.M."/>
            <person name="Grigoriev I.V."/>
            <person name="Lynch M."/>
            <person name="Boore J.L."/>
        </authorList>
    </citation>
    <scope>NUCLEOTIDE SEQUENCE [LARGE SCALE GENOMIC DNA]</scope>
</reference>
<gene>
    <name evidence="2" type="ORF">DAPPUDRAFT_259675</name>
</gene>
<dbReference type="PhylomeDB" id="E9HHM9"/>
<dbReference type="InParanoid" id="E9HHM9"/>
<dbReference type="AlphaFoldDB" id="E9HHM9"/>
<dbReference type="HOGENOM" id="CLU_666082_0_0_1"/>
<dbReference type="KEGG" id="dpx:DAPPUDRAFT_259675"/>
<dbReference type="InterPro" id="IPR052055">
    <property type="entry name" value="Hepadnavirus_pol/RT"/>
</dbReference>
<feature type="region of interest" description="Disordered" evidence="1">
    <location>
        <begin position="172"/>
        <end position="213"/>
    </location>
</feature>
<protein>
    <submittedName>
        <fullName evidence="2">Uncharacterized protein</fullName>
    </submittedName>
</protein>
<dbReference type="GO" id="GO:0071897">
    <property type="term" value="P:DNA biosynthetic process"/>
    <property type="evidence" value="ECO:0007669"/>
    <property type="project" value="UniProtKB-ARBA"/>
</dbReference>
<dbReference type="OrthoDB" id="6390932at2759"/>
<sequence>MSSDNSSDSRSSSSSSSSSSGKSSSISSSLLNYSTQYPSAIASILTNPTLDESIYLRLKASKGSNATKANIDPTEKALKKQSFKVLDLVKPLLFLSNRSKLKRKSKSNSVTIKVALRLWSTLFRHIMKSRRHNILSQDCWNAMICGQAGEDLFGRKFLRHLVEEAKSQATLEGIAKKNKKSSSTKDQPAGPSGQFNKSNNHSNPRSRDGYVSISPHSFGGRISRFVDVWRTITGDSWILETVQHGLSLDFISPPTQRRIPRNAVMNSEQIGHSNEEAQEDVKQVLGLLESLGFVIQEEKSVREPSQSLEYIGLMIDTISMSFILPQKKKEILVDQCSRALKSKTITLRELASILDILNWAAQSVNYAPANYRDLQAIYIQQSKLAHGDLSLVVTLSSEVKSNLSWWIKRANFL</sequence>
<accession>E9HHM9</accession>
<dbReference type="PANTHER" id="PTHR33050">
    <property type="entry name" value="REVERSE TRANSCRIPTASE DOMAIN-CONTAINING PROTEIN"/>
    <property type="match status" value="1"/>
</dbReference>
<name>E9HHM9_DAPPU</name>
<dbReference type="Proteomes" id="UP000000305">
    <property type="component" value="Unassembled WGS sequence"/>
</dbReference>